<evidence type="ECO:0000259" key="1">
    <source>
        <dbReference type="SMART" id="SM00587"/>
    </source>
</evidence>
<protein>
    <submittedName>
        <fullName evidence="3">CHK domain-containing protein</fullName>
    </submittedName>
</protein>
<evidence type="ECO:0000313" key="3">
    <source>
        <dbReference type="WBParaSite" id="HCON_00143080-00001"/>
    </source>
</evidence>
<dbReference type="PANTHER" id="PTHR23020">
    <property type="entry name" value="UNCHARACTERIZED NUCLEAR HORMONE RECEPTOR-RELATED"/>
    <property type="match status" value="1"/>
</dbReference>
<accession>A0A7I4YVE2</accession>
<dbReference type="OMA" id="WTANILW"/>
<feature type="domain" description="CHK kinase-like" evidence="1">
    <location>
        <begin position="131"/>
        <end position="312"/>
    </location>
</feature>
<sequence length="389" mass="44912">MDKFADLKLWVVEVLEREHRQKPSIAKDEFLGDITGYMSNIVRLHLTWPSNSQNLPRTVIAKIPTAESLQKNYKDTCGTAPPTSASANADLLQIVHEIEISSYAMLSKGRCEGLAIPFIYGSLPYSSVMPCILMEDIVSSKVYDLVDGFNDEQLYKVVDQLVVLHVYCFTHDDWKPLGMEAKGVTESYKQYVEMYELMRGLFMTQNPELKSGLTLLHDNYTRNQMWFIDEINRYKKEGVLRTYVHGDLWTANILWRGDELAAIIDWSLCHSGSLTEDLLRVLVTCSTVERRKRMTRPLLEYYYKKMQTKLTEKGINMPFPFDDLEKDYHRTLPFISGQTVFAVGLWLQTGVIRKGQSDDEKRVQEMVARLHSIVEETVSAHKWHLPEHS</sequence>
<dbReference type="AlphaFoldDB" id="A0A7I4YVE2"/>
<dbReference type="OrthoDB" id="5873804at2759"/>
<dbReference type="Proteomes" id="UP000025227">
    <property type="component" value="Unplaced"/>
</dbReference>
<keyword evidence="2" id="KW-1185">Reference proteome</keyword>
<dbReference type="InterPro" id="IPR015897">
    <property type="entry name" value="CHK_kinase-like"/>
</dbReference>
<dbReference type="SUPFAM" id="SSF56112">
    <property type="entry name" value="Protein kinase-like (PK-like)"/>
    <property type="match status" value="1"/>
</dbReference>
<organism evidence="2 3">
    <name type="scientific">Haemonchus contortus</name>
    <name type="common">Barber pole worm</name>
    <dbReference type="NCBI Taxonomy" id="6289"/>
    <lineage>
        <taxon>Eukaryota</taxon>
        <taxon>Metazoa</taxon>
        <taxon>Ecdysozoa</taxon>
        <taxon>Nematoda</taxon>
        <taxon>Chromadorea</taxon>
        <taxon>Rhabditida</taxon>
        <taxon>Rhabditina</taxon>
        <taxon>Rhabditomorpha</taxon>
        <taxon>Strongyloidea</taxon>
        <taxon>Trichostrongylidae</taxon>
        <taxon>Haemonchus</taxon>
    </lineage>
</organism>
<name>A0A7I4YVE2_HAECO</name>
<reference evidence="3" key="1">
    <citation type="submission" date="2020-12" db="UniProtKB">
        <authorList>
            <consortium name="WormBaseParasite"/>
        </authorList>
    </citation>
    <scope>IDENTIFICATION</scope>
    <source>
        <strain evidence="3">MHco3</strain>
    </source>
</reference>
<proteinExistence type="predicted"/>
<dbReference type="Gene3D" id="3.90.1200.10">
    <property type="match status" value="1"/>
</dbReference>
<dbReference type="InterPro" id="IPR011009">
    <property type="entry name" value="Kinase-like_dom_sf"/>
</dbReference>
<dbReference type="InterPro" id="IPR012877">
    <property type="entry name" value="Dhs-27"/>
</dbReference>
<dbReference type="Pfam" id="PF07914">
    <property type="entry name" value="DUF1679"/>
    <property type="match status" value="1"/>
</dbReference>
<dbReference type="WBParaSite" id="HCON_00143080-00001">
    <property type="protein sequence ID" value="HCON_00143080-00001"/>
    <property type="gene ID" value="HCON_00143080"/>
</dbReference>
<evidence type="ECO:0000313" key="2">
    <source>
        <dbReference type="Proteomes" id="UP000025227"/>
    </source>
</evidence>
<dbReference type="PANTHER" id="PTHR23020:SF20">
    <property type="entry name" value="CHK KINASE-LIKE DOMAIN-CONTAINING PROTEIN"/>
    <property type="match status" value="1"/>
</dbReference>
<dbReference type="InterPro" id="IPR052961">
    <property type="entry name" value="Oxido-Kinase-like_Enzymes"/>
</dbReference>
<dbReference type="SMART" id="SM00587">
    <property type="entry name" value="CHK"/>
    <property type="match status" value="1"/>
</dbReference>